<dbReference type="FunFam" id="3.40.50.2300:FF:000001">
    <property type="entry name" value="DNA-binding response regulator PhoB"/>
    <property type="match status" value="1"/>
</dbReference>
<accession>A0A1G1WN24</accession>
<keyword evidence="2" id="KW-0902">Two-component regulatory system</keyword>
<dbReference type="CDD" id="cd17574">
    <property type="entry name" value="REC_OmpR"/>
    <property type="match status" value="1"/>
</dbReference>
<evidence type="ECO:0000256" key="5">
    <source>
        <dbReference type="ARBA" id="ARBA00023163"/>
    </source>
</evidence>
<dbReference type="Gene3D" id="3.40.50.2300">
    <property type="match status" value="1"/>
</dbReference>
<keyword evidence="4" id="KW-0238">DNA-binding</keyword>
<dbReference type="GO" id="GO:0000160">
    <property type="term" value="P:phosphorelay signal transduction system"/>
    <property type="evidence" value="ECO:0007669"/>
    <property type="project" value="UniProtKB-KW"/>
</dbReference>
<reference evidence="8 9" key="1">
    <citation type="journal article" date="2016" name="Nat. Commun.">
        <title>Thousands of microbial genomes shed light on interconnected biogeochemical processes in an aquifer system.</title>
        <authorList>
            <person name="Anantharaman K."/>
            <person name="Brown C.T."/>
            <person name="Hug L.A."/>
            <person name="Sharon I."/>
            <person name="Castelle C.J."/>
            <person name="Probst A.J."/>
            <person name="Thomas B.C."/>
            <person name="Singh A."/>
            <person name="Wilkins M.J."/>
            <person name="Karaoz U."/>
            <person name="Brodie E.L."/>
            <person name="Williams K.H."/>
            <person name="Hubbard S.S."/>
            <person name="Banfield J.F."/>
        </authorList>
    </citation>
    <scope>NUCLEOTIDE SEQUENCE [LARGE SCALE GENOMIC DNA]</scope>
</reference>
<gene>
    <name evidence="8" type="ORF">A3J50_03670</name>
</gene>
<keyword evidence="5" id="KW-0804">Transcription</keyword>
<evidence type="ECO:0000313" key="8">
    <source>
        <dbReference type="EMBL" id="OGY29126.1"/>
    </source>
</evidence>
<organism evidence="8 9">
    <name type="scientific">Candidatus Woykebacteria bacterium RIFCSPHIGHO2_02_FULL_43_16b</name>
    <dbReference type="NCBI Taxonomy" id="1802601"/>
    <lineage>
        <taxon>Bacteria</taxon>
        <taxon>Candidatus Woykeibacteriota</taxon>
    </lineage>
</organism>
<sequence>MVGVKNILIIEDDFFIRDLYQKQFTKEGYAVDTAEDAEIGLEKVRSGQANLILLDIMLPKMSGLDLLKILKAEAALQNIPVVMLTNLGQDNAIKQAFDLGAEGYLVKSAYTPTQVVQEVKGYIK</sequence>
<evidence type="ECO:0000256" key="3">
    <source>
        <dbReference type="ARBA" id="ARBA00023015"/>
    </source>
</evidence>
<dbReference type="SUPFAM" id="SSF52172">
    <property type="entry name" value="CheY-like"/>
    <property type="match status" value="1"/>
</dbReference>
<evidence type="ECO:0000256" key="6">
    <source>
        <dbReference type="PROSITE-ProRule" id="PRU00169"/>
    </source>
</evidence>
<dbReference type="PANTHER" id="PTHR44591:SF3">
    <property type="entry name" value="RESPONSE REGULATORY DOMAIN-CONTAINING PROTEIN"/>
    <property type="match status" value="1"/>
</dbReference>
<dbReference type="InterPro" id="IPR050595">
    <property type="entry name" value="Bact_response_regulator"/>
</dbReference>
<protein>
    <recommendedName>
        <fullName evidence="7">Response regulatory domain-containing protein</fullName>
    </recommendedName>
</protein>
<dbReference type="AlphaFoldDB" id="A0A1G1WN24"/>
<dbReference type="SMART" id="SM00448">
    <property type="entry name" value="REC"/>
    <property type="match status" value="1"/>
</dbReference>
<evidence type="ECO:0000313" key="9">
    <source>
        <dbReference type="Proteomes" id="UP000177821"/>
    </source>
</evidence>
<dbReference type="Pfam" id="PF00072">
    <property type="entry name" value="Response_reg"/>
    <property type="match status" value="1"/>
</dbReference>
<dbReference type="PROSITE" id="PS50110">
    <property type="entry name" value="RESPONSE_REGULATORY"/>
    <property type="match status" value="1"/>
</dbReference>
<dbReference type="GO" id="GO:0003677">
    <property type="term" value="F:DNA binding"/>
    <property type="evidence" value="ECO:0007669"/>
    <property type="project" value="UniProtKB-KW"/>
</dbReference>
<evidence type="ECO:0000256" key="1">
    <source>
        <dbReference type="ARBA" id="ARBA00022553"/>
    </source>
</evidence>
<feature type="modified residue" description="4-aspartylphosphate" evidence="6">
    <location>
        <position position="55"/>
    </location>
</feature>
<name>A0A1G1WN24_9BACT</name>
<comment type="caution">
    <text evidence="8">The sequence shown here is derived from an EMBL/GenBank/DDBJ whole genome shotgun (WGS) entry which is preliminary data.</text>
</comment>
<keyword evidence="1 6" id="KW-0597">Phosphoprotein</keyword>
<dbReference type="InterPro" id="IPR001789">
    <property type="entry name" value="Sig_transdc_resp-reg_receiver"/>
</dbReference>
<dbReference type="InterPro" id="IPR011006">
    <property type="entry name" value="CheY-like_superfamily"/>
</dbReference>
<dbReference type="Proteomes" id="UP000177821">
    <property type="component" value="Unassembled WGS sequence"/>
</dbReference>
<evidence type="ECO:0000259" key="7">
    <source>
        <dbReference type="PROSITE" id="PS50110"/>
    </source>
</evidence>
<feature type="domain" description="Response regulatory" evidence="7">
    <location>
        <begin position="6"/>
        <end position="122"/>
    </location>
</feature>
<dbReference type="EMBL" id="MHCX01000034">
    <property type="protein sequence ID" value="OGY29126.1"/>
    <property type="molecule type" value="Genomic_DNA"/>
</dbReference>
<keyword evidence="3" id="KW-0805">Transcription regulation</keyword>
<dbReference type="PANTHER" id="PTHR44591">
    <property type="entry name" value="STRESS RESPONSE REGULATOR PROTEIN 1"/>
    <property type="match status" value="1"/>
</dbReference>
<proteinExistence type="predicted"/>
<evidence type="ECO:0000256" key="2">
    <source>
        <dbReference type="ARBA" id="ARBA00023012"/>
    </source>
</evidence>
<evidence type="ECO:0000256" key="4">
    <source>
        <dbReference type="ARBA" id="ARBA00023125"/>
    </source>
</evidence>